<dbReference type="InterPro" id="IPR050927">
    <property type="entry name" value="TRPM"/>
</dbReference>
<evidence type="ECO:0000259" key="1">
    <source>
        <dbReference type="Pfam" id="PF18139"/>
    </source>
</evidence>
<dbReference type="OrthoDB" id="301415at2759"/>
<dbReference type="Pfam" id="PF18139">
    <property type="entry name" value="LSDAT_euk"/>
    <property type="match status" value="1"/>
</dbReference>
<dbReference type="PANTHER" id="PTHR13800">
    <property type="entry name" value="TRANSIENT RECEPTOR POTENTIAL CATION CHANNEL, SUBFAMILY M, MEMBER 6"/>
    <property type="match status" value="1"/>
</dbReference>
<dbReference type="InterPro" id="IPR041491">
    <property type="entry name" value="TRPM_SLOG"/>
</dbReference>
<proteinExistence type="predicted"/>
<dbReference type="PANTHER" id="PTHR13800:SF12">
    <property type="entry name" value="TRANSIENT RECEPTOR POTENTIAL CATION CHANNEL SUBFAMILY M MEMBER-LIKE 2"/>
    <property type="match status" value="1"/>
</dbReference>
<dbReference type="GO" id="GO:0099604">
    <property type="term" value="F:ligand-gated calcium channel activity"/>
    <property type="evidence" value="ECO:0007669"/>
    <property type="project" value="TreeGrafter"/>
</dbReference>
<dbReference type="EMBL" id="CAJNOO010009083">
    <property type="protein sequence ID" value="CAF1489042.1"/>
    <property type="molecule type" value="Genomic_DNA"/>
</dbReference>
<reference evidence="2" key="1">
    <citation type="submission" date="2021-02" db="EMBL/GenBank/DDBJ databases">
        <authorList>
            <person name="Nowell W R."/>
        </authorList>
    </citation>
    <scope>NUCLEOTIDE SEQUENCE</scope>
</reference>
<evidence type="ECO:0000313" key="4">
    <source>
        <dbReference type="Proteomes" id="UP000663882"/>
    </source>
</evidence>
<dbReference type="Proteomes" id="UP000663882">
    <property type="component" value="Unassembled WGS sequence"/>
</dbReference>
<feature type="domain" description="TRPM SLOG" evidence="1">
    <location>
        <begin position="88"/>
        <end position="249"/>
    </location>
</feature>
<dbReference type="EMBL" id="CAJOBE010013313">
    <property type="protein sequence ID" value="CAF4162847.1"/>
    <property type="molecule type" value="Genomic_DNA"/>
</dbReference>
<dbReference type="GO" id="GO:0005886">
    <property type="term" value="C:plasma membrane"/>
    <property type="evidence" value="ECO:0007669"/>
    <property type="project" value="TreeGrafter"/>
</dbReference>
<evidence type="ECO:0000313" key="3">
    <source>
        <dbReference type="EMBL" id="CAF4162847.1"/>
    </source>
</evidence>
<evidence type="ECO:0000313" key="2">
    <source>
        <dbReference type="EMBL" id="CAF1489042.1"/>
    </source>
</evidence>
<name>A0A815SHR8_9BILA</name>
<organism evidence="2 4">
    <name type="scientific">Rotaria sordida</name>
    <dbReference type="NCBI Taxonomy" id="392033"/>
    <lineage>
        <taxon>Eukaryota</taxon>
        <taxon>Metazoa</taxon>
        <taxon>Spiralia</taxon>
        <taxon>Gnathifera</taxon>
        <taxon>Rotifera</taxon>
        <taxon>Eurotatoria</taxon>
        <taxon>Bdelloidea</taxon>
        <taxon>Philodinida</taxon>
        <taxon>Philodinidae</taxon>
        <taxon>Rotaria</taxon>
    </lineage>
</organism>
<sequence length="275" mass="31570">MGHSQQILQGRTCKIYNRQSWTPSNDPDKLCPCGRLVRRHSFDGECLQPKENGPNSCNWTFPDQFRDLIHSVQVPVNVFGTLQPSGCKFLRIDNRVKSEDMFRLLVEDCGGRAPSLILSVHGNAQNFTMSERLKNEITQGIGDAATRTHAWILTAGINNVVSKLIGEGISRYRFLRGYQDEVKCIGLTMWGTVNEYTRYELKRSTIEYPEGLLHQQIPDNYQDDGITIKQNHTHYILFDSGRLHEYLGDAQRDMLVKEACKNEHHTCTYFLLILY</sequence>
<gene>
    <name evidence="3" type="ORF">FNK824_LOCUS34278</name>
    <name evidence="2" type="ORF">RFH988_LOCUS38322</name>
</gene>
<accession>A0A815SHR8</accession>
<protein>
    <recommendedName>
        <fullName evidence="1">TRPM SLOG domain-containing protein</fullName>
    </recommendedName>
</protein>
<dbReference type="AlphaFoldDB" id="A0A815SHR8"/>
<comment type="caution">
    <text evidence="2">The sequence shown here is derived from an EMBL/GenBank/DDBJ whole genome shotgun (WGS) entry which is preliminary data.</text>
</comment>
<dbReference type="Proteomes" id="UP000663874">
    <property type="component" value="Unassembled WGS sequence"/>
</dbReference>